<dbReference type="InterPro" id="IPR000387">
    <property type="entry name" value="Tyr_Pase_dom"/>
</dbReference>
<reference evidence="17" key="1">
    <citation type="submission" date="2021-06" db="EMBL/GenBank/DDBJ databases">
        <authorList>
            <person name="Hodson N. C."/>
            <person name="Mongue J. A."/>
            <person name="Jaron S. K."/>
        </authorList>
    </citation>
    <scope>NUCLEOTIDE SEQUENCE</scope>
</reference>
<dbReference type="InterPro" id="IPR057023">
    <property type="entry name" value="PTP-SAK"/>
</dbReference>
<dbReference type="InterPro" id="IPR020422">
    <property type="entry name" value="TYR_PHOSPHATASE_DUAL_dom"/>
</dbReference>
<comment type="subcellular location">
    <subcellularLocation>
        <location evidence="2">Cytoplasm</location>
        <location evidence="2">Cytosol</location>
    </subcellularLocation>
    <subcellularLocation>
        <location evidence="1">Nucleus</location>
    </subcellularLocation>
</comment>
<evidence type="ECO:0000256" key="8">
    <source>
        <dbReference type="ARBA" id="ARBA00022912"/>
    </source>
</evidence>
<evidence type="ECO:0000256" key="9">
    <source>
        <dbReference type="ARBA" id="ARBA00023242"/>
    </source>
</evidence>
<comment type="catalytic activity">
    <reaction evidence="10">
        <text>O-phospho-L-seryl-[protein] + H2O = L-seryl-[protein] + phosphate</text>
        <dbReference type="Rhea" id="RHEA:20629"/>
        <dbReference type="Rhea" id="RHEA-COMP:9863"/>
        <dbReference type="Rhea" id="RHEA-COMP:11604"/>
        <dbReference type="ChEBI" id="CHEBI:15377"/>
        <dbReference type="ChEBI" id="CHEBI:29999"/>
        <dbReference type="ChEBI" id="CHEBI:43474"/>
        <dbReference type="ChEBI" id="CHEBI:83421"/>
        <dbReference type="EC" id="3.1.3.16"/>
    </reaction>
</comment>
<dbReference type="GO" id="GO:0005634">
    <property type="term" value="C:nucleus"/>
    <property type="evidence" value="ECO:0007669"/>
    <property type="project" value="UniProtKB-SubCell"/>
</dbReference>
<dbReference type="InterPro" id="IPR050561">
    <property type="entry name" value="PTP"/>
</dbReference>
<proteinExistence type="inferred from homology"/>
<comment type="caution">
    <text evidence="17">The sequence shown here is derived from an EMBL/GenBank/DDBJ whole genome shotgun (WGS) entry which is preliminary data.</text>
</comment>
<dbReference type="PROSITE" id="PS50056">
    <property type="entry name" value="TYR_PHOSPHATASE_2"/>
    <property type="match status" value="1"/>
</dbReference>
<comment type="function">
    <text evidence="12">Protein phosphatase that mediates dephosphorylation of proteins phosphorylated on Tyr and Ser/Thr residues. In vitro, it can dephosphorylate p44-ERK1 (MAPK3) but not p54 SAPK-beta (MAPK10) in vitro. Able to enhance activation of JNK and p38 (MAPK14).</text>
</comment>
<protein>
    <recommendedName>
        <fullName evidence="13">Dual specificity protein phosphatase 23</fullName>
        <ecNumber evidence="5">3.1.3.16</ecNumber>
        <ecNumber evidence="4">3.1.3.48</ecNumber>
    </recommendedName>
    <alternativeName>
        <fullName evidence="14">Low molecular mass dual specificity phosphatase 3</fullName>
    </alternativeName>
</protein>
<feature type="domain" description="Tyrosine specific protein phosphatases" evidence="16">
    <location>
        <begin position="110"/>
        <end position="179"/>
    </location>
</feature>
<keyword evidence="18" id="KW-1185">Reference proteome</keyword>
<evidence type="ECO:0000256" key="5">
    <source>
        <dbReference type="ARBA" id="ARBA00013081"/>
    </source>
</evidence>
<dbReference type="PROSITE" id="PS50054">
    <property type="entry name" value="TYR_PHOSPHATASE_DUAL"/>
    <property type="match status" value="1"/>
</dbReference>
<evidence type="ECO:0000313" key="18">
    <source>
        <dbReference type="Proteomes" id="UP000708208"/>
    </source>
</evidence>
<dbReference type="PROSITE" id="PS00383">
    <property type="entry name" value="TYR_PHOSPHATASE_1"/>
    <property type="match status" value="1"/>
</dbReference>
<feature type="domain" description="Tyrosine-protein phosphatase" evidence="15">
    <location>
        <begin position="46"/>
        <end position="197"/>
    </location>
</feature>
<gene>
    <name evidence="17" type="ORF">AFUS01_LOCUS40143</name>
</gene>
<evidence type="ECO:0000256" key="12">
    <source>
        <dbReference type="ARBA" id="ARBA00053915"/>
    </source>
</evidence>
<sequence length="200" mass="23612">MAEDDNSFEDYMQMHPCSRLPEWACKKVSFLSPYLEKAGEIRPPWRFQWILKRRLALMAWPQYPEHLRYLLKNGIRRLVCLSPECRPPMHLFTEFYYLELPVEELAAPTMENIKLFMCFVEQGRQMGEAVGIHCRVGRGRSGVLAACYLVRFCGMTAEQAIFQLRRVRPFSIETKDQENSVQLYYEELCRCPPDDSCWKP</sequence>
<evidence type="ECO:0000256" key="6">
    <source>
        <dbReference type="ARBA" id="ARBA00022490"/>
    </source>
</evidence>
<name>A0A8J2LFZ8_9HEXA</name>
<organism evidence="17 18">
    <name type="scientific">Allacma fusca</name>
    <dbReference type="NCBI Taxonomy" id="39272"/>
    <lineage>
        <taxon>Eukaryota</taxon>
        <taxon>Metazoa</taxon>
        <taxon>Ecdysozoa</taxon>
        <taxon>Arthropoda</taxon>
        <taxon>Hexapoda</taxon>
        <taxon>Collembola</taxon>
        <taxon>Symphypleona</taxon>
        <taxon>Sminthuridae</taxon>
        <taxon>Allacma</taxon>
    </lineage>
</organism>
<evidence type="ECO:0000313" key="17">
    <source>
        <dbReference type="EMBL" id="CAG7830332.1"/>
    </source>
</evidence>
<evidence type="ECO:0000259" key="16">
    <source>
        <dbReference type="PROSITE" id="PS50056"/>
    </source>
</evidence>
<evidence type="ECO:0000256" key="13">
    <source>
        <dbReference type="ARBA" id="ARBA00068789"/>
    </source>
</evidence>
<dbReference type="Proteomes" id="UP000708208">
    <property type="component" value="Unassembled WGS sequence"/>
</dbReference>
<keyword evidence="7" id="KW-0378">Hydrolase</keyword>
<dbReference type="InterPro" id="IPR016130">
    <property type="entry name" value="Tyr_Pase_AS"/>
</dbReference>
<evidence type="ECO:0000256" key="1">
    <source>
        <dbReference type="ARBA" id="ARBA00004123"/>
    </source>
</evidence>
<keyword evidence="6" id="KW-0963">Cytoplasm</keyword>
<evidence type="ECO:0000256" key="2">
    <source>
        <dbReference type="ARBA" id="ARBA00004514"/>
    </source>
</evidence>
<dbReference type="EC" id="3.1.3.16" evidence="5"/>
<dbReference type="EMBL" id="CAJVCH010555406">
    <property type="protein sequence ID" value="CAG7830332.1"/>
    <property type="molecule type" value="Genomic_DNA"/>
</dbReference>
<dbReference type="AlphaFoldDB" id="A0A8J2LFZ8"/>
<dbReference type="PANTHER" id="PTHR23339">
    <property type="entry name" value="TYROSINE SPECIFIC PROTEIN PHOSPHATASE AND DUAL SPECIFICITY PROTEIN PHOSPHATASE"/>
    <property type="match status" value="1"/>
</dbReference>
<dbReference type="GO" id="GO:0005829">
    <property type="term" value="C:cytosol"/>
    <property type="evidence" value="ECO:0007669"/>
    <property type="project" value="UniProtKB-SubCell"/>
</dbReference>
<comment type="catalytic activity">
    <reaction evidence="11">
        <text>O-phospho-L-threonyl-[protein] + H2O = L-threonyl-[protein] + phosphate</text>
        <dbReference type="Rhea" id="RHEA:47004"/>
        <dbReference type="Rhea" id="RHEA-COMP:11060"/>
        <dbReference type="Rhea" id="RHEA-COMP:11605"/>
        <dbReference type="ChEBI" id="CHEBI:15377"/>
        <dbReference type="ChEBI" id="CHEBI:30013"/>
        <dbReference type="ChEBI" id="CHEBI:43474"/>
        <dbReference type="ChEBI" id="CHEBI:61977"/>
        <dbReference type="EC" id="3.1.3.16"/>
    </reaction>
</comment>
<dbReference type="OrthoDB" id="19045at2759"/>
<accession>A0A8J2LFZ8</accession>
<evidence type="ECO:0000256" key="11">
    <source>
        <dbReference type="ARBA" id="ARBA00048336"/>
    </source>
</evidence>
<evidence type="ECO:0000256" key="10">
    <source>
        <dbReference type="ARBA" id="ARBA00047761"/>
    </source>
</evidence>
<evidence type="ECO:0000256" key="7">
    <source>
        <dbReference type="ARBA" id="ARBA00022801"/>
    </source>
</evidence>
<keyword evidence="8" id="KW-0904">Protein phosphatase</keyword>
<dbReference type="EC" id="3.1.3.48" evidence="4"/>
<evidence type="ECO:0000256" key="4">
    <source>
        <dbReference type="ARBA" id="ARBA00013064"/>
    </source>
</evidence>
<dbReference type="GO" id="GO:0004725">
    <property type="term" value="F:protein tyrosine phosphatase activity"/>
    <property type="evidence" value="ECO:0007669"/>
    <property type="project" value="UniProtKB-EC"/>
</dbReference>
<comment type="similarity">
    <text evidence="3">Belongs to the protein-tyrosine phosphatase family. Non-receptor class dual specificity subfamily.</text>
</comment>
<dbReference type="FunFam" id="3.90.190.10:FF:000063">
    <property type="entry name" value="Dual specificity phosphatase 23"/>
    <property type="match status" value="1"/>
</dbReference>
<dbReference type="SMART" id="SM00195">
    <property type="entry name" value="DSPc"/>
    <property type="match status" value="1"/>
</dbReference>
<dbReference type="Pfam" id="PF22784">
    <property type="entry name" value="PTP-SAK"/>
    <property type="match status" value="1"/>
</dbReference>
<evidence type="ECO:0000256" key="14">
    <source>
        <dbReference type="ARBA" id="ARBA00081937"/>
    </source>
</evidence>
<evidence type="ECO:0000256" key="3">
    <source>
        <dbReference type="ARBA" id="ARBA00008601"/>
    </source>
</evidence>
<keyword evidence="9" id="KW-0539">Nucleus</keyword>
<dbReference type="GO" id="GO:0004722">
    <property type="term" value="F:protein serine/threonine phosphatase activity"/>
    <property type="evidence" value="ECO:0007669"/>
    <property type="project" value="UniProtKB-EC"/>
</dbReference>
<evidence type="ECO:0000259" key="15">
    <source>
        <dbReference type="PROSITE" id="PS50054"/>
    </source>
</evidence>